<organism evidence="1 2">
    <name type="scientific">Streptomyces siamensis</name>
    <dbReference type="NCBI Taxonomy" id="1274986"/>
    <lineage>
        <taxon>Bacteria</taxon>
        <taxon>Bacillati</taxon>
        <taxon>Actinomycetota</taxon>
        <taxon>Actinomycetes</taxon>
        <taxon>Kitasatosporales</taxon>
        <taxon>Streptomycetaceae</taxon>
        <taxon>Streptomyces</taxon>
    </lineage>
</organism>
<evidence type="ECO:0000313" key="1">
    <source>
        <dbReference type="EMBL" id="GAA5017154.1"/>
    </source>
</evidence>
<sequence length="485" mass="52069">MGSSDEVRWLDLAEPRTSPYATNATVDGLITSLDRQRVVLHFAGGPLDRNAMASSMGDVAEAYGGAGAHSLFVLQSGGLRETLTRNLPHVLREAVFEIVLKRVLLCVLGKAAERSVPGARGRSRSGNLPVPSPHRVAVELNSMEKDGVEPYASLTPPTGMSRLTDAESQWLARTLSQDQQLRSLGRSASATDSELLMSLTRAETPGATEGRHSSRTGLEVATGLLVRKVVNAARAVIERFRTGTHHGLYPTAVEEILREFCLTHLGAALWSGMKNEAATAFRSDEGSPAGVGRYFLDRFIEAVAVPERKDVTVVGHGSGTPLMNAFLAAFDARRGSADSPLPADFRIRNVVALAPMCTFPELASTLRRRNTAFEHFRLFALTDEAEKADHLVPVAYPRSLLYFVSGVLERDANGMSAAVPLSGMARWYDSGQVVGGPEAEEVRAVADAEPSAFVRSPGAECGARSHAQFRADPALLANLQLMISG</sequence>
<dbReference type="EMBL" id="BAABKB010000016">
    <property type="protein sequence ID" value="GAA5017154.1"/>
    <property type="molecule type" value="Genomic_DNA"/>
</dbReference>
<dbReference type="Proteomes" id="UP001501759">
    <property type="component" value="Unassembled WGS sequence"/>
</dbReference>
<keyword evidence="2" id="KW-1185">Reference proteome</keyword>
<protein>
    <submittedName>
        <fullName evidence="1">Uncharacterized protein</fullName>
    </submittedName>
</protein>
<gene>
    <name evidence="1" type="ORF">GCM10023335_43540</name>
</gene>
<evidence type="ECO:0000313" key="2">
    <source>
        <dbReference type="Proteomes" id="UP001501759"/>
    </source>
</evidence>
<reference evidence="2" key="1">
    <citation type="journal article" date="2019" name="Int. J. Syst. Evol. Microbiol.">
        <title>The Global Catalogue of Microorganisms (GCM) 10K type strain sequencing project: providing services to taxonomists for standard genome sequencing and annotation.</title>
        <authorList>
            <consortium name="The Broad Institute Genomics Platform"/>
            <consortium name="The Broad Institute Genome Sequencing Center for Infectious Disease"/>
            <person name="Wu L."/>
            <person name="Ma J."/>
        </authorList>
    </citation>
    <scope>NUCLEOTIDE SEQUENCE [LARGE SCALE GENOMIC DNA]</scope>
    <source>
        <strain evidence="2">JCM 18409</strain>
    </source>
</reference>
<accession>A0ABP9J2M5</accession>
<proteinExistence type="predicted"/>
<comment type="caution">
    <text evidence="1">The sequence shown here is derived from an EMBL/GenBank/DDBJ whole genome shotgun (WGS) entry which is preliminary data.</text>
</comment>
<name>A0ABP9J2M5_9ACTN</name>